<dbReference type="PANTHER" id="PTHR39594:SF1">
    <property type="entry name" value="PROTEIN YCHQ"/>
    <property type="match status" value="1"/>
</dbReference>
<feature type="transmembrane region" description="Helical" evidence="1">
    <location>
        <begin position="6"/>
        <end position="26"/>
    </location>
</feature>
<dbReference type="RefSeq" id="WP_290281150.1">
    <property type="nucleotide sequence ID" value="NZ_JAUFQI010000001.1"/>
</dbReference>
<feature type="transmembrane region" description="Helical" evidence="1">
    <location>
        <begin position="97"/>
        <end position="115"/>
    </location>
</feature>
<organism evidence="2 3">
    <name type="scientific">Reinekea marina</name>
    <dbReference type="NCBI Taxonomy" id="1310421"/>
    <lineage>
        <taxon>Bacteria</taxon>
        <taxon>Pseudomonadati</taxon>
        <taxon>Pseudomonadota</taxon>
        <taxon>Gammaproteobacteria</taxon>
        <taxon>Oceanospirillales</taxon>
        <taxon>Saccharospirillaceae</taxon>
        <taxon>Reinekea</taxon>
    </lineage>
</organism>
<keyword evidence="1" id="KW-0812">Transmembrane</keyword>
<dbReference type="Proteomes" id="UP001595710">
    <property type="component" value="Unassembled WGS sequence"/>
</dbReference>
<protein>
    <submittedName>
        <fullName evidence="2">SirB2 family protein</fullName>
    </submittedName>
</protein>
<keyword evidence="1" id="KW-0472">Membrane</keyword>
<dbReference type="Pfam" id="PF04247">
    <property type="entry name" value="SirB"/>
    <property type="match status" value="1"/>
</dbReference>
<comment type="caution">
    <text evidence="2">The sequence shown here is derived from an EMBL/GenBank/DDBJ whole genome shotgun (WGS) entry which is preliminary data.</text>
</comment>
<feature type="transmembrane region" description="Helical" evidence="1">
    <location>
        <begin position="38"/>
        <end position="61"/>
    </location>
</feature>
<dbReference type="EMBL" id="JBHRYN010000006">
    <property type="protein sequence ID" value="MFC3700654.1"/>
    <property type="molecule type" value="Genomic_DNA"/>
</dbReference>
<evidence type="ECO:0000256" key="1">
    <source>
        <dbReference type="SAM" id="Phobius"/>
    </source>
</evidence>
<proteinExistence type="predicted"/>
<dbReference type="PIRSF" id="PIRSF005610">
    <property type="entry name" value="SirB"/>
    <property type="match status" value="1"/>
</dbReference>
<name>A0ABV7WQR3_9GAMM</name>
<sequence length="124" mass="13934">MYLMIKHLHMLSAMISISFFIVRAFWSVRESPLLQQKWVKISPHIIDTVLLVCALYLASFWPLSTGWIWVKVVALVAYIIVGTFAIKRGKTPKSRGLFAIAAILIFGYIVGVAVTQNPSAWLAL</sequence>
<accession>A0ABV7WQR3</accession>
<evidence type="ECO:0000313" key="2">
    <source>
        <dbReference type="EMBL" id="MFC3700654.1"/>
    </source>
</evidence>
<dbReference type="PANTHER" id="PTHR39594">
    <property type="entry name" value="PROTEIN YCHQ"/>
    <property type="match status" value="1"/>
</dbReference>
<dbReference type="InterPro" id="IPR007360">
    <property type="entry name" value="SirB"/>
</dbReference>
<evidence type="ECO:0000313" key="3">
    <source>
        <dbReference type="Proteomes" id="UP001595710"/>
    </source>
</evidence>
<reference evidence="3" key="1">
    <citation type="journal article" date="2019" name="Int. J. Syst. Evol. Microbiol.">
        <title>The Global Catalogue of Microorganisms (GCM) 10K type strain sequencing project: providing services to taxonomists for standard genome sequencing and annotation.</title>
        <authorList>
            <consortium name="The Broad Institute Genomics Platform"/>
            <consortium name="The Broad Institute Genome Sequencing Center for Infectious Disease"/>
            <person name="Wu L."/>
            <person name="Ma J."/>
        </authorList>
    </citation>
    <scope>NUCLEOTIDE SEQUENCE [LARGE SCALE GENOMIC DNA]</scope>
    <source>
        <strain evidence="3">CECT 8288</strain>
    </source>
</reference>
<keyword evidence="3" id="KW-1185">Reference proteome</keyword>
<feature type="transmembrane region" description="Helical" evidence="1">
    <location>
        <begin position="67"/>
        <end position="85"/>
    </location>
</feature>
<keyword evidence="1" id="KW-1133">Transmembrane helix</keyword>
<gene>
    <name evidence="2" type="ORF">ACFOND_03300</name>
</gene>